<dbReference type="OMA" id="DHHGNVG"/>
<dbReference type="InterPro" id="IPR036324">
    <property type="entry name" value="Mn/Fe_SOD_N_sf"/>
</dbReference>
<dbReference type="EC" id="1.15.1.1" evidence="2"/>
<dbReference type="Gene3D" id="3.55.40.20">
    <property type="entry name" value="Iron/manganese superoxide dismutase, C-terminal domain"/>
    <property type="match status" value="1"/>
</dbReference>
<name>A0A415JEX3_BACLI</name>
<dbReference type="InterPro" id="IPR001189">
    <property type="entry name" value="Mn/Fe_SOD"/>
</dbReference>
<gene>
    <name evidence="8" type="ORF">CHCC16736_2263</name>
</gene>
<dbReference type="FunFam" id="1.10.287.990:FF:000001">
    <property type="entry name" value="Superoxide dismutase"/>
    <property type="match status" value="1"/>
</dbReference>
<dbReference type="AlphaFoldDB" id="A0A415JEX3"/>
<dbReference type="InterPro" id="IPR019833">
    <property type="entry name" value="Mn/Fe_SOD_BS"/>
</dbReference>
<keyword evidence="5" id="KW-0175">Coiled coil</keyword>
<feature type="domain" description="Manganese/iron superoxide dismutase C-terminal" evidence="7">
    <location>
        <begin position="167"/>
        <end position="268"/>
    </location>
</feature>
<dbReference type="PANTHER" id="PTHR11404:SF6">
    <property type="entry name" value="SUPEROXIDE DISMUTASE [MN], MITOCHONDRIAL"/>
    <property type="match status" value="1"/>
</dbReference>
<feature type="domain" description="Manganese/iron superoxide dismutase N-terminal" evidence="6">
    <location>
        <begin position="80"/>
        <end position="159"/>
    </location>
</feature>
<dbReference type="PRINTS" id="PR01703">
    <property type="entry name" value="MNSODISMTASE"/>
</dbReference>
<dbReference type="InterPro" id="IPR036314">
    <property type="entry name" value="SOD_C_sf"/>
</dbReference>
<accession>A0A415JEX3</accession>
<dbReference type="GO" id="GO:0004784">
    <property type="term" value="F:superoxide dismutase activity"/>
    <property type="evidence" value="ECO:0007669"/>
    <property type="project" value="UniProtKB-EC"/>
</dbReference>
<dbReference type="EMBL" id="NILC01000033">
    <property type="protein sequence ID" value="TWL20979.1"/>
    <property type="molecule type" value="Genomic_DNA"/>
</dbReference>
<protein>
    <recommendedName>
        <fullName evidence="2">superoxide dismutase</fullName>
        <ecNumber evidence="2">1.15.1.1</ecNumber>
    </recommendedName>
</protein>
<comment type="similarity">
    <text evidence="1">Belongs to the iron/manganese superoxide dismutase family.</text>
</comment>
<dbReference type="SUPFAM" id="SSF46609">
    <property type="entry name" value="Fe,Mn superoxide dismutase (SOD), N-terminal domain"/>
    <property type="match status" value="1"/>
</dbReference>
<comment type="caution">
    <text evidence="8">The sequence shown here is derived from an EMBL/GenBank/DDBJ whole genome shotgun (WGS) entry which is preliminary data.</text>
</comment>
<evidence type="ECO:0000259" key="7">
    <source>
        <dbReference type="Pfam" id="PF02777"/>
    </source>
</evidence>
<dbReference type="PANTHER" id="PTHR11404">
    <property type="entry name" value="SUPEROXIDE DISMUTASE 2"/>
    <property type="match status" value="1"/>
</dbReference>
<sequence length="281" mass="33339">MNRDAYKEKISSWAKDLKDQMKDDPSLESHLEKLFQSLDDPRATEQEWYEQAEAVYQAISRSDASQAGRQPFRTVPIGGHRLPSLPYSYSALEPYISKEIMFLHHTKHHQSYVDGLNRAEKELQKARQTKQFDLVNHWERELAFHGAGHYLHTIFWYAMHPKGKRRPTGELLEMINRSFGSYSAFKEHFSEAAKKVEGVGWAILVWAPRSHRLEILIAEKHQLMSQWDVIPLLPLDVWEHAYYLQYKNEKAKYVDNWWNVVDWREPERRFASAKRVLWEPF</sequence>
<evidence type="ECO:0000313" key="9">
    <source>
        <dbReference type="Proteomes" id="UP000435910"/>
    </source>
</evidence>
<dbReference type="Proteomes" id="UP000435910">
    <property type="component" value="Unassembled WGS sequence"/>
</dbReference>
<dbReference type="SUPFAM" id="SSF54719">
    <property type="entry name" value="Fe,Mn superoxide dismutase (SOD), C-terminal domain"/>
    <property type="match status" value="1"/>
</dbReference>
<dbReference type="Gene3D" id="1.10.287.990">
    <property type="entry name" value="Fe,Mn superoxide dismutase (SOD) domain"/>
    <property type="match status" value="1"/>
</dbReference>
<dbReference type="InterPro" id="IPR019832">
    <property type="entry name" value="Mn/Fe_SOD_C"/>
</dbReference>
<evidence type="ECO:0000256" key="4">
    <source>
        <dbReference type="ARBA" id="ARBA00023002"/>
    </source>
</evidence>
<proteinExistence type="inferred from homology"/>
<dbReference type="RefSeq" id="WP_011198051.1">
    <property type="nucleotide sequence ID" value="NZ_BEXU01000027.1"/>
</dbReference>
<dbReference type="FunFam" id="3.55.40.20:FF:000004">
    <property type="entry name" value="Superoxide dismutase [Fe]"/>
    <property type="match status" value="1"/>
</dbReference>
<dbReference type="InterPro" id="IPR019831">
    <property type="entry name" value="Mn/Fe_SOD_N"/>
</dbReference>
<dbReference type="PROSITE" id="PS00088">
    <property type="entry name" value="SOD_MN"/>
    <property type="match status" value="1"/>
</dbReference>
<evidence type="ECO:0000256" key="3">
    <source>
        <dbReference type="ARBA" id="ARBA00022723"/>
    </source>
</evidence>
<dbReference type="Pfam" id="PF00081">
    <property type="entry name" value="Sod_Fe_N"/>
    <property type="match status" value="1"/>
</dbReference>
<dbReference type="Pfam" id="PF02777">
    <property type="entry name" value="Sod_Fe_C"/>
    <property type="match status" value="1"/>
</dbReference>
<reference evidence="8 9" key="1">
    <citation type="submission" date="2019-06" db="EMBL/GenBank/DDBJ databases">
        <title>Genome sequence analysis of &gt;100 Bacillus licheniformis strains suggests intrinsic resistance to this species.</title>
        <authorList>
            <person name="Wels M."/>
            <person name="Siezen R.J."/>
            <person name="Johansen E."/>
            <person name="Stuer-Lauridsen B."/>
            <person name="Bjerre K."/>
            <person name="Nielsen B.K.K."/>
        </authorList>
    </citation>
    <scope>NUCLEOTIDE SEQUENCE [LARGE SCALE GENOMIC DNA]</scope>
    <source>
        <strain evidence="8 9">BAC-16736</strain>
    </source>
</reference>
<evidence type="ECO:0000256" key="1">
    <source>
        <dbReference type="ARBA" id="ARBA00008714"/>
    </source>
</evidence>
<evidence type="ECO:0000256" key="2">
    <source>
        <dbReference type="ARBA" id="ARBA00012682"/>
    </source>
</evidence>
<organism evidence="8 9">
    <name type="scientific">Bacillus licheniformis</name>
    <dbReference type="NCBI Taxonomy" id="1402"/>
    <lineage>
        <taxon>Bacteria</taxon>
        <taxon>Bacillati</taxon>
        <taxon>Bacillota</taxon>
        <taxon>Bacilli</taxon>
        <taxon>Bacillales</taxon>
        <taxon>Bacillaceae</taxon>
        <taxon>Bacillus</taxon>
    </lineage>
</organism>
<evidence type="ECO:0000313" key="8">
    <source>
        <dbReference type="EMBL" id="TWL20979.1"/>
    </source>
</evidence>
<dbReference type="InterPro" id="IPR050265">
    <property type="entry name" value="Fe/Mn_Superoxide_Dismutase"/>
</dbReference>
<evidence type="ECO:0000259" key="6">
    <source>
        <dbReference type="Pfam" id="PF00081"/>
    </source>
</evidence>
<evidence type="ECO:0000256" key="5">
    <source>
        <dbReference type="SAM" id="Coils"/>
    </source>
</evidence>
<feature type="coiled-coil region" evidence="5">
    <location>
        <begin position="109"/>
        <end position="136"/>
    </location>
</feature>
<keyword evidence="3" id="KW-0479">Metal-binding</keyword>
<dbReference type="GO" id="GO:0046872">
    <property type="term" value="F:metal ion binding"/>
    <property type="evidence" value="ECO:0007669"/>
    <property type="project" value="UniProtKB-KW"/>
</dbReference>
<keyword evidence="4" id="KW-0560">Oxidoreductase</keyword>
<dbReference type="GeneID" id="92861151"/>